<dbReference type="PROSITE" id="PS00086">
    <property type="entry name" value="CYTOCHROME_P450"/>
    <property type="match status" value="1"/>
</dbReference>
<dbReference type="GO" id="GO:0020037">
    <property type="term" value="F:heme binding"/>
    <property type="evidence" value="ECO:0007669"/>
    <property type="project" value="InterPro"/>
</dbReference>
<protein>
    <submittedName>
        <fullName evidence="5">Cytochrome P450</fullName>
    </submittedName>
</protein>
<dbReference type="InterPro" id="IPR036396">
    <property type="entry name" value="Cyt_P450_sf"/>
</dbReference>
<evidence type="ECO:0000313" key="5">
    <source>
        <dbReference type="EMBL" id="RSM61736.1"/>
    </source>
</evidence>
<accession>A0A428Y2D2</accession>
<dbReference type="InterPro" id="IPR050121">
    <property type="entry name" value="Cytochrome_P450_monoxygenase"/>
</dbReference>
<organism evidence="5 6">
    <name type="scientific">Kibdelosporangium aridum</name>
    <dbReference type="NCBI Taxonomy" id="2030"/>
    <lineage>
        <taxon>Bacteria</taxon>
        <taxon>Bacillati</taxon>
        <taxon>Actinomycetota</taxon>
        <taxon>Actinomycetes</taxon>
        <taxon>Pseudonocardiales</taxon>
        <taxon>Pseudonocardiaceae</taxon>
        <taxon>Kibdelosporangium</taxon>
    </lineage>
</organism>
<sequence length="413" mass="45791">MNRNEFRWLTRTIPFLDAHIDDPAGVLELRARPTRRLLVWHPVAIDWIFRSDQRLHHAASRTLRPLLGEQSLLWAEGARHTAYRQVLGPPLRGSRLTAIHGIVSDTVHGAIDALVPPTAVSLADWTRTVTLRIISRLIFGQVDDRLLASFTNWIHRALGSPWRTLAYRYLWRGVPRSSEELDHKLVRCAKATANQPATLAGLLLAHDGPLPGLDDSELRDQIVSLLFAGHETTAAATAWTLYWLDRNDTVRRDVVSELDATSADGSDATRVPLLHAVVQEALRLSPPAMLAGNRVLTTDSELLGLPLAAGTILTPCIYLTHRWPAAFPQPLRFDPGRFLNTRVPPRHYCPFGGGTRHCLGSQLALTEIRMIAAAVLRRCEIHCVNADAGVAQLRGHVLAPAQRLGMAVTVRRP</sequence>
<dbReference type="PRINTS" id="PR00385">
    <property type="entry name" value="P450"/>
</dbReference>
<dbReference type="Pfam" id="PF00067">
    <property type="entry name" value="p450"/>
    <property type="match status" value="1"/>
</dbReference>
<dbReference type="PANTHER" id="PTHR24305">
    <property type="entry name" value="CYTOCHROME P450"/>
    <property type="match status" value="1"/>
</dbReference>
<dbReference type="PRINTS" id="PR00463">
    <property type="entry name" value="EP450I"/>
</dbReference>
<proteinExistence type="inferred from homology"/>
<dbReference type="Gene3D" id="1.10.630.10">
    <property type="entry name" value="Cytochrome P450"/>
    <property type="match status" value="1"/>
</dbReference>
<keyword evidence="3 4" id="KW-0408">Iron</keyword>
<comment type="similarity">
    <text evidence="2 4">Belongs to the cytochrome P450 family.</text>
</comment>
<comment type="cofactor">
    <cofactor evidence="1 3">
        <name>heme</name>
        <dbReference type="ChEBI" id="CHEBI:30413"/>
    </cofactor>
</comment>
<feature type="binding site" description="axial binding residue" evidence="3">
    <location>
        <position position="358"/>
    </location>
    <ligand>
        <name>heme</name>
        <dbReference type="ChEBI" id="CHEBI:30413"/>
    </ligand>
    <ligandPart>
        <name>Fe</name>
        <dbReference type="ChEBI" id="CHEBI:18248"/>
    </ligandPart>
</feature>
<dbReference type="GO" id="GO:0005506">
    <property type="term" value="F:iron ion binding"/>
    <property type="evidence" value="ECO:0007669"/>
    <property type="project" value="InterPro"/>
</dbReference>
<comment type="caution">
    <text evidence="5">The sequence shown here is derived from an EMBL/GenBank/DDBJ whole genome shotgun (WGS) entry which is preliminary data.</text>
</comment>
<evidence type="ECO:0000256" key="2">
    <source>
        <dbReference type="ARBA" id="ARBA00010617"/>
    </source>
</evidence>
<keyword evidence="3 4" id="KW-0349">Heme</keyword>
<dbReference type="SUPFAM" id="SSF48264">
    <property type="entry name" value="Cytochrome P450"/>
    <property type="match status" value="1"/>
</dbReference>
<evidence type="ECO:0000256" key="4">
    <source>
        <dbReference type="RuleBase" id="RU000461"/>
    </source>
</evidence>
<dbReference type="EMBL" id="QHKI01000113">
    <property type="protein sequence ID" value="RSM61736.1"/>
    <property type="molecule type" value="Genomic_DNA"/>
</dbReference>
<dbReference type="RefSeq" id="WP_037275505.1">
    <property type="nucleotide sequence ID" value="NZ_QHKI01000113.1"/>
</dbReference>
<evidence type="ECO:0000313" key="6">
    <source>
        <dbReference type="Proteomes" id="UP000287547"/>
    </source>
</evidence>
<dbReference type="AlphaFoldDB" id="A0A428Y2D2"/>
<dbReference type="InterPro" id="IPR017972">
    <property type="entry name" value="Cyt_P450_CS"/>
</dbReference>
<dbReference type="Proteomes" id="UP000287547">
    <property type="component" value="Unassembled WGS sequence"/>
</dbReference>
<dbReference type="GO" id="GO:0004497">
    <property type="term" value="F:monooxygenase activity"/>
    <property type="evidence" value="ECO:0007669"/>
    <property type="project" value="UniProtKB-KW"/>
</dbReference>
<name>A0A428Y2D2_KIBAR</name>
<keyword evidence="4" id="KW-0560">Oxidoreductase</keyword>
<gene>
    <name evidence="5" type="ORF">DMH04_53795</name>
</gene>
<dbReference type="PANTHER" id="PTHR24305:SF166">
    <property type="entry name" value="CYTOCHROME P450 12A4, MITOCHONDRIAL-RELATED"/>
    <property type="match status" value="1"/>
</dbReference>
<dbReference type="GO" id="GO:0016705">
    <property type="term" value="F:oxidoreductase activity, acting on paired donors, with incorporation or reduction of molecular oxygen"/>
    <property type="evidence" value="ECO:0007669"/>
    <property type="project" value="InterPro"/>
</dbReference>
<reference evidence="5 6" key="1">
    <citation type="submission" date="2018-05" db="EMBL/GenBank/DDBJ databases">
        <title>Evolution of GPA BGCs.</title>
        <authorList>
            <person name="Waglechner N."/>
            <person name="Wright G.D."/>
        </authorList>
    </citation>
    <scope>NUCLEOTIDE SEQUENCE [LARGE SCALE GENOMIC DNA]</scope>
    <source>
        <strain evidence="5 6">A82846</strain>
    </source>
</reference>
<keyword evidence="4" id="KW-0503">Monooxygenase</keyword>
<dbReference type="InterPro" id="IPR001128">
    <property type="entry name" value="Cyt_P450"/>
</dbReference>
<dbReference type="OrthoDB" id="5290182at2"/>
<keyword evidence="3 4" id="KW-0479">Metal-binding</keyword>
<dbReference type="InterPro" id="IPR002401">
    <property type="entry name" value="Cyt_P450_E_grp-I"/>
</dbReference>
<evidence type="ECO:0000256" key="1">
    <source>
        <dbReference type="ARBA" id="ARBA00001971"/>
    </source>
</evidence>
<evidence type="ECO:0000256" key="3">
    <source>
        <dbReference type="PIRSR" id="PIRSR602401-1"/>
    </source>
</evidence>